<dbReference type="InterPro" id="IPR001789">
    <property type="entry name" value="Sig_transdc_resp-reg_receiver"/>
</dbReference>
<sequence length="182" mass="19998">MSSISVLLAEDHVITRQGIRRLLEDEKGLKVIGEAGDGEEAVQMVTEMKPDIVIMDIAMPKLNGIEATRQIKLIHPRTAVLILSAYDDDEYVFALLKAGAAGYLLKNVSGDELTHAIQAVHKGEPVLDPIIARKVMNYFRLPGKVPGLERPSEHLSSREIDIIKLAAKGMTNKDIADKLHLS</sequence>
<dbReference type="PRINTS" id="PR00038">
    <property type="entry name" value="HTHLUXR"/>
</dbReference>
<reference evidence="5" key="1">
    <citation type="journal article" date="2014" name="Front. Microbiol.">
        <title>High frequency of phylogenetically diverse reductive dehalogenase-homologous genes in deep subseafloor sedimentary metagenomes.</title>
        <authorList>
            <person name="Kawai M."/>
            <person name="Futagami T."/>
            <person name="Toyoda A."/>
            <person name="Takaki Y."/>
            <person name="Nishi S."/>
            <person name="Hori S."/>
            <person name="Arai W."/>
            <person name="Tsubouchi T."/>
            <person name="Morono Y."/>
            <person name="Uchiyama I."/>
            <person name="Ito T."/>
            <person name="Fujiyama A."/>
            <person name="Inagaki F."/>
            <person name="Takami H."/>
        </authorList>
    </citation>
    <scope>NUCLEOTIDE SEQUENCE</scope>
    <source>
        <strain evidence="5">Expedition CK06-06</strain>
    </source>
</reference>
<evidence type="ECO:0000313" key="5">
    <source>
        <dbReference type="EMBL" id="GAI81438.1"/>
    </source>
</evidence>
<name>X1RLC6_9ZZZZ</name>
<evidence type="ECO:0000256" key="1">
    <source>
        <dbReference type="ARBA" id="ARBA00022553"/>
    </source>
</evidence>
<dbReference type="GO" id="GO:0000160">
    <property type="term" value="P:phosphorelay signal transduction system"/>
    <property type="evidence" value="ECO:0007669"/>
    <property type="project" value="InterPro"/>
</dbReference>
<dbReference type="InterPro" id="IPR000792">
    <property type="entry name" value="Tscrpt_reg_LuxR_C"/>
</dbReference>
<dbReference type="InterPro" id="IPR016032">
    <property type="entry name" value="Sig_transdc_resp-reg_C-effctor"/>
</dbReference>
<dbReference type="PANTHER" id="PTHR43214">
    <property type="entry name" value="TWO-COMPONENT RESPONSE REGULATOR"/>
    <property type="match status" value="1"/>
</dbReference>
<dbReference type="Pfam" id="PF00072">
    <property type="entry name" value="Response_reg"/>
    <property type="match status" value="1"/>
</dbReference>
<feature type="domain" description="Response regulatory" evidence="4">
    <location>
        <begin position="5"/>
        <end position="121"/>
    </location>
</feature>
<feature type="non-terminal residue" evidence="5">
    <location>
        <position position="182"/>
    </location>
</feature>
<protein>
    <recommendedName>
        <fullName evidence="6">Response regulatory domain-containing protein</fullName>
    </recommendedName>
</protein>
<gene>
    <name evidence="5" type="ORF">S12H4_23102</name>
</gene>
<comment type="caution">
    <text evidence="5">The sequence shown here is derived from an EMBL/GenBank/DDBJ whole genome shotgun (WGS) entry which is preliminary data.</text>
</comment>
<evidence type="ECO:0000259" key="3">
    <source>
        <dbReference type="PROSITE" id="PS50043"/>
    </source>
</evidence>
<organism evidence="5">
    <name type="scientific">marine sediment metagenome</name>
    <dbReference type="NCBI Taxonomy" id="412755"/>
    <lineage>
        <taxon>unclassified sequences</taxon>
        <taxon>metagenomes</taxon>
        <taxon>ecological metagenomes</taxon>
    </lineage>
</organism>
<dbReference type="SMART" id="SM00448">
    <property type="entry name" value="REC"/>
    <property type="match status" value="1"/>
</dbReference>
<dbReference type="EMBL" id="BARW01012191">
    <property type="protein sequence ID" value="GAI81438.1"/>
    <property type="molecule type" value="Genomic_DNA"/>
</dbReference>
<dbReference type="GO" id="GO:0006355">
    <property type="term" value="P:regulation of DNA-templated transcription"/>
    <property type="evidence" value="ECO:0007669"/>
    <property type="project" value="InterPro"/>
</dbReference>
<dbReference type="PROSITE" id="PS50043">
    <property type="entry name" value="HTH_LUXR_2"/>
    <property type="match status" value="1"/>
</dbReference>
<dbReference type="CDD" id="cd17535">
    <property type="entry name" value="REC_NarL-like"/>
    <property type="match status" value="1"/>
</dbReference>
<proteinExistence type="predicted"/>
<feature type="domain" description="HTH luxR-type" evidence="3">
    <location>
        <begin position="148"/>
        <end position="182"/>
    </location>
</feature>
<keyword evidence="2" id="KW-0238">DNA-binding</keyword>
<dbReference type="PANTHER" id="PTHR43214:SF43">
    <property type="entry name" value="TWO-COMPONENT RESPONSE REGULATOR"/>
    <property type="match status" value="1"/>
</dbReference>
<accession>X1RLC6</accession>
<evidence type="ECO:0008006" key="6">
    <source>
        <dbReference type="Google" id="ProtNLM"/>
    </source>
</evidence>
<dbReference type="InterPro" id="IPR011006">
    <property type="entry name" value="CheY-like_superfamily"/>
</dbReference>
<dbReference type="SUPFAM" id="SSF52172">
    <property type="entry name" value="CheY-like"/>
    <property type="match status" value="1"/>
</dbReference>
<evidence type="ECO:0000259" key="4">
    <source>
        <dbReference type="PROSITE" id="PS50110"/>
    </source>
</evidence>
<dbReference type="InterPro" id="IPR039420">
    <property type="entry name" value="WalR-like"/>
</dbReference>
<dbReference type="Pfam" id="PF00196">
    <property type="entry name" value="GerE"/>
    <property type="match status" value="1"/>
</dbReference>
<dbReference type="PROSITE" id="PS50110">
    <property type="entry name" value="RESPONSE_REGULATORY"/>
    <property type="match status" value="1"/>
</dbReference>
<dbReference type="Gene3D" id="3.40.50.2300">
    <property type="match status" value="1"/>
</dbReference>
<evidence type="ECO:0000256" key="2">
    <source>
        <dbReference type="ARBA" id="ARBA00023125"/>
    </source>
</evidence>
<dbReference type="GO" id="GO:0003677">
    <property type="term" value="F:DNA binding"/>
    <property type="evidence" value="ECO:0007669"/>
    <property type="project" value="UniProtKB-KW"/>
</dbReference>
<dbReference type="SUPFAM" id="SSF46894">
    <property type="entry name" value="C-terminal effector domain of the bipartite response regulators"/>
    <property type="match status" value="1"/>
</dbReference>
<dbReference type="AlphaFoldDB" id="X1RLC6"/>
<dbReference type="InterPro" id="IPR058245">
    <property type="entry name" value="NreC/VraR/RcsB-like_REC"/>
</dbReference>
<keyword evidence="1" id="KW-0597">Phosphoprotein</keyword>